<evidence type="ECO:0000313" key="2">
    <source>
        <dbReference type="EMBL" id="KAF1753412.1"/>
    </source>
</evidence>
<reference evidence="2 3" key="1">
    <citation type="submission" date="2019-12" db="EMBL/GenBank/DDBJ databases">
        <title>Chromosome-level assembly of the Caenorhabditis remanei genome.</title>
        <authorList>
            <person name="Teterina A.A."/>
            <person name="Willis J.H."/>
            <person name="Phillips P.C."/>
        </authorList>
    </citation>
    <scope>NUCLEOTIDE SEQUENCE [LARGE SCALE GENOMIC DNA]</scope>
    <source>
        <strain evidence="2 3">PX506</strain>
        <tissue evidence="2">Whole organism</tissue>
    </source>
</reference>
<evidence type="ECO:0000313" key="3">
    <source>
        <dbReference type="Proteomes" id="UP000483820"/>
    </source>
</evidence>
<gene>
    <name evidence="2" type="ORF">GCK72_019969</name>
</gene>
<feature type="signal peptide" evidence="1">
    <location>
        <begin position="1"/>
        <end position="17"/>
    </location>
</feature>
<dbReference type="AlphaFoldDB" id="A0A6A5GG00"/>
<evidence type="ECO:0008006" key="4">
    <source>
        <dbReference type="Google" id="ProtNLM"/>
    </source>
</evidence>
<accession>A0A6A5GG00</accession>
<evidence type="ECO:0000256" key="1">
    <source>
        <dbReference type="SAM" id="SignalP"/>
    </source>
</evidence>
<dbReference type="EMBL" id="WUAV01000005">
    <property type="protein sequence ID" value="KAF1753412.1"/>
    <property type="molecule type" value="Genomic_DNA"/>
</dbReference>
<name>A0A6A5GG00_CAERE</name>
<dbReference type="KEGG" id="crq:GCK72_019969"/>
<sequence length="202" mass="23310">MLKTLAVLVVLLSSVTCFFLSEKDICEAEKARWNQCFEGFINKTTELNEAAKEILESSSTVAPSHYENHKKHFKSLVQCVGDIHCKGMRKLIKFEWDTFDFYMEMDDGTAEQCVKEADQTLPLHSCIHPKDYKFPTGNDFNKKVLSCTEEVLENTECSAEDKKNVMRGALAVKDMYDIFSFHLKSEDLVNEFDLNFDRTKYL</sequence>
<feature type="chain" id="PRO_5025328044" description="DUF19 domain-containing protein" evidence="1">
    <location>
        <begin position="18"/>
        <end position="202"/>
    </location>
</feature>
<dbReference type="CTD" id="9819842"/>
<organism evidence="2 3">
    <name type="scientific">Caenorhabditis remanei</name>
    <name type="common">Caenorhabditis vulgaris</name>
    <dbReference type="NCBI Taxonomy" id="31234"/>
    <lineage>
        <taxon>Eukaryota</taxon>
        <taxon>Metazoa</taxon>
        <taxon>Ecdysozoa</taxon>
        <taxon>Nematoda</taxon>
        <taxon>Chromadorea</taxon>
        <taxon>Rhabditida</taxon>
        <taxon>Rhabditina</taxon>
        <taxon>Rhabditomorpha</taxon>
        <taxon>Rhabditoidea</taxon>
        <taxon>Rhabditidae</taxon>
        <taxon>Peloderinae</taxon>
        <taxon>Caenorhabditis</taxon>
    </lineage>
</organism>
<keyword evidence="1" id="KW-0732">Signal</keyword>
<comment type="caution">
    <text evidence="2">The sequence shown here is derived from an EMBL/GenBank/DDBJ whole genome shotgun (WGS) entry which is preliminary data.</text>
</comment>
<dbReference type="GeneID" id="9819842"/>
<dbReference type="RefSeq" id="XP_003116333.2">
    <property type="nucleotide sequence ID" value="XM_003116285.2"/>
</dbReference>
<protein>
    <recommendedName>
        <fullName evidence="4">DUF19 domain-containing protein</fullName>
    </recommendedName>
</protein>
<proteinExistence type="predicted"/>
<dbReference type="Proteomes" id="UP000483820">
    <property type="component" value="Chromosome V"/>
</dbReference>